<dbReference type="GO" id="GO:0003677">
    <property type="term" value="F:DNA binding"/>
    <property type="evidence" value="ECO:0007669"/>
    <property type="project" value="UniProtKB-UniRule"/>
</dbReference>
<evidence type="ECO:0000313" key="4">
    <source>
        <dbReference type="EMBL" id="RGR76752.1"/>
    </source>
</evidence>
<dbReference type="Pfam" id="PF00440">
    <property type="entry name" value="TetR_N"/>
    <property type="match status" value="1"/>
</dbReference>
<organism evidence="4 5">
    <name type="scientific">Holdemania filiformis</name>
    <dbReference type="NCBI Taxonomy" id="61171"/>
    <lineage>
        <taxon>Bacteria</taxon>
        <taxon>Bacillati</taxon>
        <taxon>Bacillota</taxon>
        <taxon>Erysipelotrichia</taxon>
        <taxon>Erysipelotrichales</taxon>
        <taxon>Erysipelotrichaceae</taxon>
        <taxon>Holdemania</taxon>
    </lineage>
</organism>
<evidence type="ECO:0000256" key="2">
    <source>
        <dbReference type="PROSITE-ProRule" id="PRU00335"/>
    </source>
</evidence>
<dbReference type="PROSITE" id="PS50977">
    <property type="entry name" value="HTH_TETR_2"/>
    <property type="match status" value="1"/>
</dbReference>
<dbReference type="Proteomes" id="UP000284178">
    <property type="component" value="Unassembled WGS sequence"/>
</dbReference>
<dbReference type="InterPro" id="IPR050624">
    <property type="entry name" value="HTH-type_Tx_Regulator"/>
</dbReference>
<keyword evidence="5" id="KW-1185">Reference proteome</keyword>
<feature type="DNA-binding region" description="H-T-H motif" evidence="2">
    <location>
        <begin position="74"/>
        <end position="93"/>
    </location>
</feature>
<dbReference type="EMBL" id="QRUP01000001">
    <property type="protein sequence ID" value="RGR76752.1"/>
    <property type="molecule type" value="Genomic_DNA"/>
</dbReference>
<dbReference type="AlphaFoldDB" id="A0A412G6H2"/>
<sequence length="227" mass="25691">MIRNGLQLVHGHSPVLFDFWADSQFAQKNLDSGTGVCYNNEKGVRPMATSELTRQALFNAVENLMRKKSLDDLQIGQISDAAGVSRNTLYYHFSDKYEILDALLKSRLIPVVEPLLTRESWARSLEAAAAQLRQDPAFTMHALHTYGRVNLGTVLREIYEGFLRQQLQLSHPDLSAKEQGLIVRFYTHAIVGLLQDWINLGMKQDVGEAIAVITRAIHENIFQSRKK</sequence>
<comment type="caution">
    <text evidence="4">The sequence shown here is derived from an EMBL/GenBank/DDBJ whole genome shotgun (WGS) entry which is preliminary data.</text>
</comment>
<dbReference type="SUPFAM" id="SSF46689">
    <property type="entry name" value="Homeodomain-like"/>
    <property type="match status" value="1"/>
</dbReference>
<protein>
    <submittedName>
        <fullName evidence="4">TetR/AcrR family transcriptional regulator</fullName>
    </submittedName>
</protein>
<dbReference type="InterPro" id="IPR001647">
    <property type="entry name" value="HTH_TetR"/>
</dbReference>
<evidence type="ECO:0000259" key="3">
    <source>
        <dbReference type="PROSITE" id="PS50977"/>
    </source>
</evidence>
<dbReference type="InterPro" id="IPR009057">
    <property type="entry name" value="Homeodomain-like_sf"/>
</dbReference>
<keyword evidence="1 2" id="KW-0238">DNA-binding</keyword>
<name>A0A412G6H2_9FIRM</name>
<feature type="domain" description="HTH tetR-type" evidence="3">
    <location>
        <begin position="51"/>
        <end position="111"/>
    </location>
</feature>
<proteinExistence type="predicted"/>
<dbReference type="InterPro" id="IPR039532">
    <property type="entry name" value="TetR_C_Firmicutes"/>
</dbReference>
<dbReference type="Pfam" id="PF14278">
    <property type="entry name" value="TetR_C_8"/>
    <property type="match status" value="1"/>
</dbReference>
<evidence type="ECO:0000256" key="1">
    <source>
        <dbReference type="ARBA" id="ARBA00023125"/>
    </source>
</evidence>
<accession>A0A412G6H2</accession>
<dbReference type="PRINTS" id="PR00455">
    <property type="entry name" value="HTHTETR"/>
</dbReference>
<gene>
    <name evidence="4" type="ORF">DWY25_00225</name>
</gene>
<reference evidence="4 5" key="1">
    <citation type="submission" date="2018-08" db="EMBL/GenBank/DDBJ databases">
        <title>A genome reference for cultivated species of the human gut microbiota.</title>
        <authorList>
            <person name="Zou Y."/>
            <person name="Xue W."/>
            <person name="Luo G."/>
        </authorList>
    </citation>
    <scope>NUCLEOTIDE SEQUENCE [LARGE SCALE GENOMIC DNA]</scope>
    <source>
        <strain evidence="4 5">AF24-29</strain>
    </source>
</reference>
<dbReference type="PANTHER" id="PTHR43479">
    <property type="entry name" value="ACREF/ENVCD OPERON REPRESSOR-RELATED"/>
    <property type="match status" value="1"/>
</dbReference>
<evidence type="ECO:0000313" key="5">
    <source>
        <dbReference type="Proteomes" id="UP000284178"/>
    </source>
</evidence>
<dbReference type="Gene3D" id="1.10.357.10">
    <property type="entry name" value="Tetracycline Repressor, domain 2"/>
    <property type="match status" value="1"/>
</dbReference>
<dbReference type="PANTHER" id="PTHR43479:SF11">
    <property type="entry name" value="ACREF_ENVCD OPERON REPRESSOR-RELATED"/>
    <property type="match status" value="1"/>
</dbReference>